<evidence type="ECO:0000256" key="1">
    <source>
        <dbReference type="SAM" id="Phobius"/>
    </source>
</evidence>
<accession>A0A3E1NP35</accession>
<sequence>MACNCICYQCEQKLEAVQGQRDWYFRHSDKSTCIGNNETALHQFAKFLLYQNRYVNSKKKTINYTEPVLETVIDKYRSDVSATYNNEELHFEIVVHHDLTTDKKLHYRSNKINCIRIDLSDPLLLSAQPDQIKYAVLQDKENKSFIQWNEDKVYIEEVSNSDNHNWLIAGLIFLGSIFLFRKSLFGQYKRRSRFRR</sequence>
<organism evidence="2 3">
    <name type="scientific">Deminuibacter soli</name>
    <dbReference type="NCBI Taxonomy" id="2291815"/>
    <lineage>
        <taxon>Bacteria</taxon>
        <taxon>Pseudomonadati</taxon>
        <taxon>Bacteroidota</taxon>
        <taxon>Chitinophagia</taxon>
        <taxon>Chitinophagales</taxon>
        <taxon>Chitinophagaceae</taxon>
        <taxon>Deminuibacter</taxon>
    </lineage>
</organism>
<feature type="transmembrane region" description="Helical" evidence="1">
    <location>
        <begin position="166"/>
        <end position="185"/>
    </location>
</feature>
<dbReference type="EMBL" id="QTJU01000001">
    <property type="protein sequence ID" value="RFM29584.1"/>
    <property type="molecule type" value="Genomic_DNA"/>
</dbReference>
<evidence type="ECO:0000313" key="2">
    <source>
        <dbReference type="EMBL" id="RFM29584.1"/>
    </source>
</evidence>
<keyword evidence="1" id="KW-0812">Transmembrane</keyword>
<comment type="caution">
    <text evidence="2">The sequence shown here is derived from an EMBL/GenBank/DDBJ whole genome shotgun (WGS) entry which is preliminary data.</text>
</comment>
<protein>
    <submittedName>
        <fullName evidence="2">Uncharacterized protein</fullName>
    </submittedName>
</protein>
<dbReference type="AlphaFoldDB" id="A0A3E1NP35"/>
<keyword evidence="1" id="KW-0472">Membrane</keyword>
<proteinExistence type="predicted"/>
<evidence type="ECO:0000313" key="3">
    <source>
        <dbReference type="Proteomes" id="UP000261284"/>
    </source>
</evidence>
<name>A0A3E1NP35_9BACT</name>
<reference evidence="2 3" key="1">
    <citation type="submission" date="2018-08" db="EMBL/GenBank/DDBJ databases">
        <title>Chitinophagaceae sp. K23C18032701, a novel bacterium isolated from forest soil.</title>
        <authorList>
            <person name="Wang C."/>
        </authorList>
    </citation>
    <scope>NUCLEOTIDE SEQUENCE [LARGE SCALE GENOMIC DNA]</scope>
    <source>
        <strain evidence="2 3">K23C18032701</strain>
    </source>
</reference>
<keyword evidence="1" id="KW-1133">Transmembrane helix</keyword>
<keyword evidence="3" id="KW-1185">Reference proteome</keyword>
<gene>
    <name evidence="2" type="ORF">DXN05_00950</name>
</gene>
<dbReference type="Proteomes" id="UP000261284">
    <property type="component" value="Unassembled WGS sequence"/>
</dbReference>